<proteinExistence type="predicted"/>
<protein>
    <recommendedName>
        <fullName evidence="5">WPP domain-containing protein</fullName>
    </recommendedName>
</protein>
<reference evidence="3 4" key="1">
    <citation type="journal article" date="2013" name="BMC Genomics">
        <title>The miniature genome of a carnivorous plant Genlisea aurea contains a low number of genes and short non-coding sequences.</title>
        <authorList>
            <person name="Leushkin E.V."/>
            <person name="Sutormin R.A."/>
            <person name="Nabieva E.R."/>
            <person name="Penin A.A."/>
            <person name="Kondrashov A.S."/>
            <person name="Logacheva M.D."/>
        </authorList>
    </citation>
    <scope>NUCLEOTIDE SEQUENCE [LARGE SCALE GENOMIC DNA]</scope>
</reference>
<keyword evidence="2" id="KW-0472">Membrane</keyword>
<feature type="compositionally biased region" description="Basic and acidic residues" evidence="1">
    <location>
        <begin position="192"/>
        <end position="226"/>
    </location>
</feature>
<feature type="compositionally biased region" description="Low complexity" evidence="1">
    <location>
        <begin position="113"/>
        <end position="133"/>
    </location>
</feature>
<feature type="transmembrane region" description="Helical" evidence="2">
    <location>
        <begin position="343"/>
        <end position="365"/>
    </location>
</feature>
<evidence type="ECO:0000313" key="3">
    <source>
        <dbReference type="EMBL" id="EPS64212.1"/>
    </source>
</evidence>
<dbReference type="OrthoDB" id="680851at2759"/>
<keyword evidence="2" id="KW-0812">Transmembrane</keyword>
<feature type="compositionally biased region" description="Low complexity" evidence="1">
    <location>
        <begin position="178"/>
        <end position="191"/>
    </location>
</feature>
<dbReference type="Proteomes" id="UP000015453">
    <property type="component" value="Unassembled WGS sequence"/>
</dbReference>
<gene>
    <name evidence="3" type="ORF">M569_10570</name>
</gene>
<accession>S8DW94</accession>
<dbReference type="InterPro" id="IPR044696">
    <property type="entry name" value="WIP1/2/3"/>
</dbReference>
<dbReference type="EMBL" id="AUSU01004978">
    <property type="protein sequence ID" value="EPS64212.1"/>
    <property type="molecule type" value="Genomic_DNA"/>
</dbReference>
<evidence type="ECO:0008006" key="5">
    <source>
        <dbReference type="Google" id="ProtNLM"/>
    </source>
</evidence>
<comment type="caution">
    <text evidence="3">The sequence shown here is derived from an EMBL/GenBank/DDBJ whole genome shotgun (WGS) entry which is preliminary data.</text>
</comment>
<sequence length="381" mass="41389">MDSPLKEYDDSEEILGTSTTDGAVSDPSGSKKSEASPSTNKGFGLRKWRRIPRDFTRRVNNTADSVTEELSNPVLSPMTKRRSDYPEKLQKNVDDSPPPHPGSSSKGLSIAGSETASAQEQQNSSSSTASTAAKTMHFDAAPPSSAAVGISHDNKNRMPQRVKKPKGDRLKHAQRVYTSSNGNGTRSSSETSAHRENDAQVVDKKVHQDQKGGGGRREIPQEDEVSKSSSTDIRGEMNGNLGSHTHHDLLDEAISELKTAQEALGKELLMFKELGEDVEDDPTFEKSGCSIESTDTGIENFAETLIRKRIEAEVLHLVISSGTVIAGKRNDVSDETSRGRGVVWKYASVLFVQVLLLFAIVSWLVSSSHPFLSCKNVLPPT</sequence>
<dbReference type="AlphaFoldDB" id="S8DW94"/>
<feature type="region of interest" description="Disordered" evidence="1">
    <location>
        <begin position="1"/>
        <end position="235"/>
    </location>
</feature>
<organism evidence="3 4">
    <name type="scientific">Genlisea aurea</name>
    <dbReference type="NCBI Taxonomy" id="192259"/>
    <lineage>
        <taxon>Eukaryota</taxon>
        <taxon>Viridiplantae</taxon>
        <taxon>Streptophyta</taxon>
        <taxon>Embryophyta</taxon>
        <taxon>Tracheophyta</taxon>
        <taxon>Spermatophyta</taxon>
        <taxon>Magnoliopsida</taxon>
        <taxon>eudicotyledons</taxon>
        <taxon>Gunneridae</taxon>
        <taxon>Pentapetalae</taxon>
        <taxon>asterids</taxon>
        <taxon>lamiids</taxon>
        <taxon>Lamiales</taxon>
        <taxon>Lentibulariaceae</taxon>
        <taxon>Genlisea</taxon>
    </lineage>
</organism>
<feature type="compositionally biased region" description="Polar residues" evidence="1">
    <location>
        <begin position="58"/>
        <end position="74"/>
    </location>
</feature>
<keyword evidence="4" id="KW-1185">Reference proteome</keyword>
<evidence type="ECO:0000313" key="4">
    <source>
        <dbReference type="Proteomes" id="UP000015453"/>
    </source>
</evidence>
<keyword evidence="2" id="KW-1133">Transmembrane helix</keyword>
<name>S8DW94_9LAMI</name>
<feature type="compositionally biased region" description="Polar residues" evidence="1">
    <location>
        <begin position="16"/>
        <end position="28"/>
    </location>
</feature>
<feature type="compositionally biased region" description="Basic and acidic residues" evidence="1">
    <location>
        <begin position="81"/>
        <end position="94"/>
    </location>
</feature>
<evidence type="ECO:0000256" key="2">
    <source>
        <dbReference type="SAM" id="Phobius"/>
    </source>
</evidence>
<evidence type="ECO:0000256" key="1">
    <source>
        <dbReference type="SAM" id="MobiDB-lite"/>
    </source>
</evidence>
<dbReference type="PANTHER" id="PTHR34562">
    <property type="entry name" value="WPP DOMAIN-INTERACTING PROTEIN 2"/>
    <property type="match status" value="1"/>
</dbReference>
<dbReference type="PANTHER" id="PTHR34562:SF8">
    <property type="entry name" value="WPP DOMAIN-INTERACTING PROTEIN 1"/>
    <property type="match status" value="1"/>
</dbReference>